<dbReference type="AlphaFoldDB" id="A0A165YKM1"/>
<dbReference type="STRING" id="1314776.A0A165YKM1"/>
<protein>
    <submittedName>
        <fullName evidence="1">Uncharacterized protein</fullName>
    </submittedName>
</protein>
<dbReference type="InterPro" id="IPR041078">
    <property type="entry name" value="Plavaka"/>
</dbReference>
<reference evidence="1 2" key="1">
    <citation type="journal article" date="2016" name="Mol. Biol. Evol.">
        <title>Comparative Genomics of Early-Diverging Mushroom-Forming Fungi Provides Insights into the Origins of Lignocellulose Decay Capabilities.</title>
        <authorList>
            <person name="Nagy L.G."/>
            <person name="Riley R."/>
            <person name="Tritt A."/>
            <person name="Adam C."/>
            <person name="Daum C."/>
            <person name="Floudas D."/>
            <person name="Sun H."/>
            <person name="Yadav J.S."/>
            <person name="Pangilinan J."/>
            <person name="Larsson K.H."/>
            <person name="Matsuura K."/>
            <person name="Barry K."/>
            <person name="Labutti K."/>
            <person name="Kuo R."/>
            <person name="Ohm R.A."/>
            <person name="Bhattacharya S.S."/>
            <person name="Shirouzu T."/>
            <person name="Yoshinaga Y."/>
            <person name="Martin F.M."/>
            <person name="Grigoriev I.V."/>
            <person name="Hibbett D.S."/>
        </authorList>
    </citation>
    <scope>NUCLEOTIDE SEQUENCE [LARGE SCALE GENOMIC DNA]</scope>
    <source>
        <strain evidence="1 2">HHB10207 ss-3</strain>
    </source>
</reference>
<feature type="non-terminal residue" evidence="1">
    <location>
        <position position="1"/>
    </location>
</feature>
<evidence type="ECO:0000313" key="2">
    <source>
        <dbReference type="Proteomes" id="UP000076798"/>
    </source>
</evidence>
<sequence>AGRAFGTGILPFEARRRAQKTARESRWSPFGKQEDWELAQWLMSSGLTQKKRDEFFKLPKIQRQGTSPWQTNRAFLKQIDKLPTGPDWECERIDVPMDEPEVEPEEGTPAAPEVVELWKRNPVDCIRELMGNPLFRRCMRYRPEQRYRDAAQQNRVYDEMWSGDWWWDLQKEMPSGATIAPVILASDKTQLTNFSGNRAAWPVYLTIGNIAKSVRRKPTKHATVLIGYLPIPKLAHLTTPERRSIEGWRIFHDAMERLLKPLVDAGKDGVDMVCADRKIRRVHPIVASYVADFPEQCEIADIKNSYCPVCHITPGERGTGETGQTRSMETALLVLRDWWNDNASSAAELFGYKKVWPFWATLPHQNIFQCFTPDIHHQLHKGNFKDHLVKWCCNWASEKDIDQRFKTMTSFNSLRHFSNGISKVKQWAGVEYKNMEKTFLSVIDGILPPDAIKAAQALLDFIHFARYPIHTDESLARMAGVLEDFHELKDIFTETGMCDKPGFDIPKIHAMSHYIEMIKLKGTADGYNTESPERLHIDFAKIAYRASNKVNPLKQMTLWLQRQEAINNQRIYVTW</sequence>
<feature type="non-terminal residue" evidence="1">
    <location>
        <position position="575"/>
    </location>
</feature>
<organism evidence="1 2">
    <name type="scientific">Sistotremastrum suecicum HHB10207 ss-3</name>
    <dbReference type="NCBI Taxonomy" id="1314776"/>
    <lineage>
        <taxon>Eukaryota</taxon>
        <taxon>Fungi</taxon>
        <taxon>Dikarya</taxon>
        <taxon>Basidiomycota</taxon>
        <taxon>Agaricomycotina</taxon>
        <taxon>Agaricomycetes</taxon>
        <taxon>Sistotremastrales</taxon>
        <taxon>Sistotremastraceae</taxon>
        <taxon>Sistotremastrum</taxon>
    </lineage>
</organism>
<dbReference type="EMBL" id="KV428248">
    <property type="protein sequence ID" value="KZT33343.1"/>
    <property type="molecule type" value="Genomic_DNA"/>
</dbReference>
<name>A0A165YKM1_9AGAM</name>
<dbReference type="Proteomes" id="UP000076798">
    <property type="component" value="Unassembled WGS sequence"/>
</dbReference>
<evidence type="ECO:0000313" key="1">
    <source>
        <dbReference type="EMBL" id="KZT33343.1"/>
    </source>
</evidence>
<dbReference type="OrthoDB" id="2418900at2759"/>
<dbReference type="Pfam" id="PF18759">
    <property type="entry name" value="Plavaka"/>
    <property type="match status" value="1"/>
</dbReference>
<gene>
    <name evidence="1" type="ORF">SISSUDRAFT_969630</name>
</gene>
<accession>A0A165YKM1</accession>
<keyword evidence="2" id="KW-1185">Reference proteome</keyword>
<proteinExistence type="predicted"/>